<protein>
    <submittedName>
        <fullName evidence="5">Segregation and condensation protein B</fullName>
    </submittedName>
</protein>
<accession>F1T686</accession>
<proteinExistence type="predicted"/>
<reference evidence="5 6" key="1">
    <citation type="submission" date="2011-02" db="EMBL/GenBank/DDBJ databases">
        <authorList>
            <person name="Muzny D."/>
            <person name="Qin X."/>
            <person name="Buhay C."/>
            <person name="Dugan-Rocha S."/>
            <person name="Ding Y."/>
            <person name="Chen G."/>
            <person name="Hawes A."/>
            <person name="Holder M."/>
            <person name="Jhangiani S."/>
            <person name="Johnson A."/>
            <person name="Khan Z."/>
            <person name="Li Z."/>
            <person name="Liu W."/>
            <person name="Liu X."/>
            <person name="Perez L."/>
            <person name="Shen H."/>
            <person name="Wang Q."/>
            <person name="Watt J."/>
            <person name="Xi L."/>
            <person name="Xin Y."/>
            <person name="Zhou J."/>
            <person name="Deng J."/>
            <person name="Jiang H."/>
            <person name="Liu Y."/>
            <person name="Qu J."/>
            <person name="Song X.-Z."/>
            <person name="Zhang L."/>
            <person name="Villasana D."/>
            <person name="Johnson A."/>
            <person name="Liu J."/>
            <person name="Liyanage D."/>
            <person name="Lorensuhewa L."/>
            <person name="Robinson T."/>
            <person name="Song A."/>
            <person name="Song B.-B."/>
            <person name="Dinh H."/>
            <person name="Thornton R."/>
            <person name="Coyle M."/>
            <person name="Francisco L."/>
            <person name="Jackson L."/>
            <person name="Javaid M."/>
            <person name="Korchina V."/>
            <person name="Kovar C."/>
            <person name="Mata R."/>
            <person name="Mathew T."/>
            <person name="Ngo R."/>
            <person name="Nguyen L."/>
            <person name="Nguyen N."/>
            <person name="Okwuonu G."/>
            <person name="Ongeri F."/>
            <person name="Pham C."/>
            <person name="Simmons D."/>
            <person name="Wilczek-Boney K."/>
            <person name="Hale W."/>
            <person name="Jakkamsetti A."/>
            <person name="Pham P."/>
            <person name="Ruth R."/>
            <person name="San Lucas F."/>
            <person name="Warren J."/>
            <person name="Zhang J."/>
            <person name="Zhao Z."/>
            <person name="Zhou C."/>
            <person name="Zhu D."/>
            <person name="Lee S."/>
            <person name="Bess C."/>
            <person name="Blankenburg K."/>
            <person name="Forbes L."/>
            <person name="Fu Q."/>
            <person name="Gubbala S."/>
            <person name="Hirani K."/>
            <person name="Jayaseelan J.C."/>
            <person name="Lara F."/>
            <person name="Munidasa M."/>
            <person name="Palculict T."/>
            <person name="Patil S."/>
            <person name="Pu L.-L."/>
            <person name="Saada N."/>
            <person name="Tang L."/>
            <person name="Weissenberger G."/>
            <person name="Zhu Y."/>
            <person name="Hemphill L."/>
            <person name="Shang Y."/>
            <person name="Youmans B."/>
            <person name="Ayvaz T."/>
            <person name="Ross M."/>
            <person name="Santibanez J."/>
            <person name="Aqrawi P."/>
            <person name="Gross S."/>
            <person name="Joshi V."/>
            <person name="Fowler G."/>
            <person name="Nazareth L."/>
            <person name="Reid J."/>
            <person name="Worley K."/>
            <person name="Petrosino J."/>
            <person name="Highlander S."/>
            <person name="Gibbs R."/>
        </authorList>
    </citation>
    <scope>NUCLEOTIDE SEQUENCE [LARGE SCALE GENOMIC DNA]</scope>
    <source>
        <strain evidence="5 6">DSM 15829</strain>
    </source>
</reference>
<dbReference type="EMBL" id="ACGK02000002">
    <property type="protein sequence ID" value="EGF22991.1"/>
    <property type="molecule type" value="Genomic_DNA"/>
</dbReference>
<sequence>MQARTRIGKAHMDTLQSKLEALLIVSQEAVSAHTLSTFLDVSADTVQDALVRLQHEYSNENRGFQLCEVVGGWRLYTHPAYQDLIQAYIQTWDYKRLSQAALETLAVIAYHQPVSREGIRAIRGVASDGPLASLKEKGYIREAGHDKQNPHAVLFATTKAFLEAFDLRSLSDLPPLEQFAANDASKEFIRQRLQATSQQTELLSEDIAQEVEAQNSQIGNE</sequence>
<evidence type="ECO:0000256" key="1">
    <source>
        <dbReference type="ARBA" id="ARBA00022490"/>
    </source>
</evidence>
<dbReference type="Proteomes" id="UP000005947">
    <property type="component" value="Unassembled WGS sequence"/>
</dbReference>
<dbReference type="Gene3D" id="1.10.10.10">
    <property type="entry name" value="Winged helix-like DNA-binding domain superfamily/Winged helix DNA-binding domain"/>
    <property type="match status" value="2"/>
</dbReference>
<keyword evidence="4" id="KW-0131">Cell cycle</keyword>
<comment type="caution">
    <text evidence="5">The sequence shown here is derived from an EMBL/GenBank/DDBJ whole genome shotgun (WGS) entry which is preliminary data.</text>
</comment>
<dbReference type="NCBIfam" id="TIGR00281">
    <property type="entry name" value="SMC-Scp complex subunit ScpB"/>
    <property type="match status" value="1"/>
</dbReference>
<dbReference type="InterPro" id="IPR036388">
    <property type="entry name" value="WH-like_DNA-bd_sf"/>
</dbReference>
<dbReference type="AlphaFoldDB" id="F1T686"/>
<dbReference type="Pfam" id="PF04079">
    <property type="entry name" value="SMC_ScpB"/>
    <property type="match status" value="1"/>
</dbReference>
<name>F1T686_9ACTN</name>
<dbReference type="PANTHER" id="PTHR34298:SF2">
    <property type="entry name" value="SEGREGATION AND CONDENSATION PROTEIN B"/>
    <property type="match status" value="1"/>
</dbReference>
<dbReference type="InterPro" id="IPR036390">
    <property type="entry name" value="WH_DNA-bd_sf"/>
</dbReference>
<dbReference type="eggNOG" id="COG1386">
    <property type="taxonomic scope" value="Bacteria"/>
</dbReference>
<evidence type="ECO:0000313" key="6">
    <source>
        <dbReference type="Proteomes" id="UP000005947"/>
    </source>
</evidence>
<dbReference type="GO" id="GO:0051301">
    <property type="term" value="P:cell division"/>
    <property type="evidence" value="ECO:0007669"/>
    <property type="project" value="UniProtKB-KW"/>
</dbReference>
<evidence type="ECO:0000313" key="5">
    <source>
        <dbReference type="EMBL" id="EGF22991.1"/>
    </source>
</evidence>
<keyword evidence="3" id="KW-0159">Chromosome partition</keyword>
<dbReference type="GO" id="GO:0051304">
    <property type="term" value="P:chromosome separation"/>
    <property type="evidence" value="ECO:0007669"/>
    <property type="project" value="InterPro"/>
</dbReference>
<dbReference type="InterPro" id="IPR005234">
    <property type="entry name" value="ScpB_csome_segregation"/>
</dbReference>
<keyword evidence="6" id="KW-1185">Reference proteome</keyword>
<gene>
    <name evidence="5" type="primary">scpB</name>
    <name evidence="5" type="ORF">HMPREF0091_10986</name>
</gene>
<keyword evidence="1" id="KW-0963">Cytoplasm</keyword>
<evidence type="ECO:0000256" key="4">
    <source>
        <dbReference type="ARBA" id="ARBA00023306"/>
    </source>
</evidence>
<evidence type="ECO:0000256" key="3">
    <source>
        <dbReference type="ARBA" id="ARBA00022829"/>
    </source>
</evidence>
<keyword evidence="2" id="KW-0132">Cell division</keyword>
<dbReference type="PANTHER" id="PTHR34298">
    <property type="entry name" value="SEGREGATION AND CONDENSATION PROTEIN B"/>
    <property type="match status" value="1"/>
</dbReference>
<dbReference type="SUPFAM" id="SSF46785">
    <property type="entry name" value="Winged helix' DNA-binding domain"/>
    <property type="match status" value="2"/>
</dbReference>
<evidence type="ECO:0000256" key="2">
    <source>
        <dbReference type="ARBA" id="ARBA00022618"/>
    </source>
</evidence>
<organism evidence="5 6">
    <name type="scientific">Fannyhessea vaginae DSM 15829</name>
    <dbReference type="NCBI Taxonomy" id="525256"/>
    <lineage>
        <taxon>Bacteria</taxon>
        <taxon>Bacillati</taxon>
        <taxon>Actinomycetota</taxon>
        <taxon>Coriobacteriia</taxon>
        <taxon>Coriobacteriales</taxon>
        <taxon>Atopobiaceae</taxon>
        <taxon>Fannyhessea</taxon>
    </lineage>
</organism>